<name>A0ACB9GNM7_9ASTR</name>
<dbReference type="EMBL" id="CM042031">
    <property type="protein sequence ID" value="KAI3784806.1"/>
    <property type="molecule type" value="Genomic_DNA"/>
</dbReference>
<gene>
    <name evidence="1" type="ORF">L1987_43911</name>
</gene>
<accession>A0ACB9GNM7</accession>
<comment type="caution">
    <text evidence="1">The sequence shown here is derived from an EMBL/GenBank/DDBJ whole genome shotgun (WGS) entry which is preliminary data.</text>
</comment>
<evidence type="ECO:0000313" key="1">
    <source>
        <dbReference type="EMBL" id="KAI3784806.1"/>
    </source>
</evidence>
<reference evidence="1 2" key="2">
    <citation type="journal article" date="2022" name="Mol. Ecol. Resour.">
        <title>The genomes of chicory, endive, great burdock and yacon provide insights into Asteraceae paleo-polyploidization history and plant inulin production.</title>
        <authorList>
            <person name="Fan W."/>
            <person name="Wang S."/>
            <person name="Wang H."/>
            <person name="Wang A."/>
            <person name="Jiang F."/>
            <person name="Liu H."/>
            <person name="Zhao H."/>
            <person name="Xu D."/>
            <person name="Zhang Y."/>
        </authorList>
    </citation>
    <scope>NUCLEOTIDE SEQUENCE [LARGE SCALE GENOMIC DNA]</scope>
    <source>
        <strain evidence="2">cv. Yunnan</strain>
        <tissue evidence="1">Leaves</tissue>
    </source>
</reference>
<keyword evidence="2" id="KW-1185">Reference proteome</keyword>
<reference evidence="2" key="1">
    <citation type="journal article" date="2022" name="Mol. Ecol. Resour.">
        <title>The genomes of chicory, endive, great burdock and yacon provide insights into Asteraceae palaeo-polyploidization history and plant inulin production.</title>
        <authorList>
            <person name="Fan W."/>
            <person name="Wang S."/>
            <person name="Wang H."/>
            <person name="Wang A."/>
            <person name="Jiang F."/>
            <person name="Liu H."/>
            <person name="Zhao H."/>
            <person name="Xu D."/>
            <person name="Zhang Y."/>
        </authorList>
    </citation>
    <scope>NUCLEOTIDE SEQUENCE [LARGE SCALE GENOMIC DNA]</scope>
    <source>
        <strain evidence="2">cv. Yunnan</strain>
    </source>
</reference>
<organism evidence="1 2">
    <name type="scientific">Smallanthus sonchifolius</name>
    <dbReference type="NCBI Taxonomy" id="185202"/>
    <lineage>
        <taxon>Eukaryota</taxon>
        <taxon>Viridiplantae</taxon>
        <taxon>Streptophyta</taxon>
        <taxon>Embryophyta</taxon>
        <taxon>Tracheophyta</taxon>
        <taxon>Spermatophyta</taxon>
        <taxon>Magnoliopsida</taxon>
        <taxon>eudicotyledons</taxon>
        <taxon>Gunneridae</taxon>
        <taxon>Pentapetalae</taxon>
        <taxon>asterids</taxon>
        <taxon>campanulids</taxon>
        <taxon>Asterales</taxon>
        <taxon>Asteraceae</taxon>
        <taxon>Asteroideae</taxon>
        <taxon>Heliantheae alliance</taxon>
        <taxon>Millerieae</taxon>
        <taxon>Smallanthus</taxon>
    </lineage>
</organism>
<protein>
    <submittedName>
        <fullName evidence="1">Uncharacterized protein</fullName>
    </submittedName>
</protein>
<evidence type="ECO:0000313" key="2">
    <source>
        <dbReference type="Proteomes" id="UP001056120"/>
    </source>
</evidence>
<dbReference type="Proteomes" id="UP001056120">
    <property type="component" value="Linkage Group LG14"/>
</dbReference>
<sequence>MSGTCSSDKRLSIKFLHPFERNNETLIFGGGCRGCGGGGGWRREEGDHDRGGGDGGEAVVVLLAAMVFLPYGGGGGGGGWQRPSRFHSIPWLHQPPALQHHHRLPPIIHSFH</sequence>
<proteinExistence type="predicted"/>